<dbReference type="InterPro" id="IPR029058">
    <property type="entry name" value="AB_hydrolase_fold"/>
</dbReference>
<evidence type="ECO:0000313" key="3">
    <source>
        <dbReference type="EMBL" id="VEP16022.1"/>
    </source>
</evidence>
<name>A0A563VX48_9CYAN</name>
<feature type="transmembrane region" description="Helical" evidence="1">
    <location>
        <begin position="167"/>
        <end position="188"/>
    </location>
</feature>
<keyword evidence="3" id="KW-0012">Acyltransferase</keyword>
<protein>
    <submittedName>
        <fullName evidence="3">Putative hydrolase or acyltransferase of alpha/beta superfamily</fullName>
    </submittedName>
</protein>
<keyword evidence="4" id="KW-1185">Reference proteome</keyword>
<keyword evidence="1" id="KW-0472">Membrane</keyword>
<feature type="domain" description="AB hydrolase-1" evidence="2">
    <location>
        <begin position="52"/>
        <end position="171"/>
    </location>
</feature>
<proteinExistence type="predicted"/>
<dbReference type="Pfam" id="PF00561">
    <property type="entry name" value="Abhydrolase_1"/>
    <property type="match status" value="1"/>
</dbReference>
<keyword evidence="1" id="KW-0812">Transmembrane</keyword>
<dbReference type="RefSeq" id="WP_144874877.1">
    <property type="nucleotide sequence ID" value="NZ_LR214135.1"/>
</dbReference>
<reference evidence="3 4" key="1">
    <citation type="submission" date="2019-01" db="EMBL/GenBank/DDBJ databases">
        <authorList>
            <person name="Brito A."/>
        </authorList>
    </citation>
    <scope>NUCLEOTIDE SEQUENCE [LARGE SCALE GENOMIC DNA]</scope>
    <source>
        <strain evidence="3">1</strain>
    </source>
</reference>
<dbReference type="InterPro" id="IPR000073">
    <property type="entry name" value="AB_hydrolase_1"/>
</dbReference>
<sequence>MFNHIQYLILFCTTIYHLIATKKENKQQIPPGELIDIGGYRLHLYNKGEGKPTVVLDHSLGGLDGYFLIDDLAKLTKVCIYDRAGYGCSDRSFLPRNSDNITIELDLLLTKANIEPPLILIGDSFGSYNMRLYAHKHPEKVTGIIFVDGLHESAMLDMPLPIIALKAFFFSGFIISIVGAFLGIVRILGNWGVFEVIKPELSKFEKTTRQQVKRSFYRSRHWLTMAQELWHLDKSGEYLKPANDLDGIPIINIKSKTFLKRNIFTWLLPLKITDSFRNKIHHDLSLLSTNYSQINASRSSHFVWTDEPQLIVNAVKTLLHSLK</sequence>
<dbReference type="AlphaFoldDB" id="A0A563VX48"/>
<accession>A0A563VX48</accession>
<keyword evidence="3" id="KW-0808">Transferase</keyword>
<dbReference type="GO" id="GO:0016746">
    <property type="term" value="F:acyltransferase activity"/>
    <property type="evidence" value="ECO:0007669"/>
    <property type="project" value="UniProtKB-KW"/>
</dbReference>
<dbReference type="Gene3D" id="3.40.50.1820">
    <property type="entry name" value="alpha/beta hydrolase"/>
    <property type="match status" value="1"/>
</dbReference>
<dbReference type="SUPFAM" id="SSF53474">
    <property type="entry name" value="alpha/beta-Hydrolases"/>
    <property type="match status" value="1"/>
</dbReference>
<keyword evidence="3" id="KW-0378">Hydrolase</keyword>
<dbReference type="GO" id="GO:0016787">
    <property type="term" value="F:hydrolase activity"/>
    <property type="evidence" value="ECO:0007669"/>
    <property type="project" value="UniProtKB-KW"/>
</dbReference>
<evidence type="ECO:0000256" key="1">
    <source>
        <dbReference type="SAM" id="Phobius"/>
    </source>
</evidence>
<keyword evidence="1" id="KW-1133">Transmembrane helix</keyword>
<dbReference type="EMBL" id="CAACVJ010000333">
    <property type="protein sequence ID" value="VEP16022.1"/>
    <property type="molecule type" value="Genomic_DNA"/>
</dbReference>
<dbReference type="Proteomes" id="UP000320055">
    <property type="component" value="Unassembled WGS sequence"/>
</dbReference>
<dbReference type="OrthoDB" id="59888at2"/>
<evidence type="ECO:0000259" key="2">
    <source>
        <dbReference type="Pfam" id="PF00561"/>
    </source>
</evidence>
<organism evidence="3 4">
    <name type="scientific">Hyella patelloides LEGE 07179</name>
    <dbReference type="NCBI Taxonomy" id="945734"/>
    <lineage>
        <taxon>Bacteria</taxon>
        <taxon>Bacillati</taxon>
        <taxon>Cyanobacteriota</taxon>
        <taxon>Cyanophyceae</taxon>
        <taxon>Pleurocapsales</taxon>
        <taxon>Hyellaceae</taxon>
        <taxon>Hyella</taxon>
    </lineage>
</organism>
<evidence type="ECO:0000313" key="4">
    <source>
        <dbReference type="Proteomes" id="UP000320055"/>
    </source>
</evidence>
<gene>
    <name evidence="3" type="ORF">H1P_3990002</name>
</gene>